<reference evidence="3" key="1">
    <citation type="submission" date="2023-06" db="EMBL/GenBank/DDBJ databases">
        <authorList>
            <consortium name="Lawrence Berkeley National Laboratory"/>
            <person name="Ahrendt S."/>
            <person name="Sahu N."/>
            <person name="Indic B."/>
            <person name="Wong-Bajracharya J."/>
            <person name="Merenyi Z."/>
            <person name="Ke H.-M."/>
            <person name="Monk M."/>
            <person name="Kocsube S."/>
            <person name="Drula E."/>
            <person name="Lipzen A."/>
            <person name="Balint B."/>
            <person name="Henrissat B."/>
            <person name="Andreopoulos B."/>
            <person name="Martin F.M."/>
            <person name="Harder C.B."/>
            <person name="Rigling D."/>
            <person name="Ford K.L."/>
            <person name="Foster G.D."/>
            <person name="Pangilinan J."/>
            <person name="Papanicolaou A."/>
            <person name="Barry K."/>
            <person name="LaButti K."/>
            <person name="Viragh M."/>
            <person name="Koriabine M."/>
            <person name="Yan M."/>
            <person name="Riley R."/>
            <person name="Champramary S."/>
            <person name="Plett K.L."/>
            <person name="Tsai I.J."/>
            <person name="Slot J."/>
            <person name="Sipos G."/>
            <person name="Plett J."/>
            <person name="Nagy L.G."/>
            <person name="Grigoriev I.V."/>
        </authorList>
    </citation>
    <scope>NUCLEOTIDE SEQUENCE</scope>
    <source>
        <strain evidence="3">HWK02</strain>
    </source>
</reference>
<comment type="caution">
    <text evidence="3">The sequence shown here is derived from an EMBL/GenBank/DDBJ whole genome shotgun (WGS) entry which is preliminary data.</text>
</comment>
<name>A0AA39U1M5_9AGAR</name>
<dbReference type="Proteomes" id="UP001175228">
    <property type="component" value="Unassembled WGS sequence"/>
</dbReference>
<dbReference type="Gene3D" id="3.40.50.300">
    <property type="entry name" value="P-loop containing nucleotide triphosphate hydrolases"/>
    <property type="match status" value="1"/>
</dbReference>
<gene>
    <name evidence="3" type="ORF">EDD18DRAFT_193770</name>
</gene>
<evidence type="ECO:0000259" key="2">
    <source>
        <dbReference type="Pfam" id="PF24883"/>
    </source>
</evidence>
<organism evidence="3 4">
    <name type="scientific">Armillaria luteobubalina</name>
    <dbReference type="NCBI Taxonomy" id="153913"/>
    <lineage>
        <taxon>Eukaryota</taxon>
        <taxon>Fungi</taxon>
        <taxon>Dikarya</taxon>
        <taxon>Basidiomycota</taxon>
        <taxon>Agaricomycotina</taxon>
        <taxon>Agaricomycetes</taxon>
        <taxon>Agaricomycetidae</taxon>
        <taxon>Agaricales</taxon>
        <taxon>Marasmiineae</taxon>
        <taxon>Physalacriaceae</taxon>
        <taxon>Armillaria</taxon>
    </lineage>
</organism>
<evidence type="ECO:0000256" key="1">
    <source>
        <dbReference type="ARBA" id="ARBA00022737"/>
    </source>
</evidence>
<proteinExistence type="predicted"/>
<dbReference type="AlphaFoldDB" id="A0AA39U1M5"/>
<dbReference type="EMBL" id="JAUEPU010000145">
    <property type="protein sequence ID" value="KAK0475677.1"/>
    <property type="molecule type" value="Genomic_DNA"/>
</dbReference>
<protein>
    <recommendedName>
        <fullName evidence="2">Nephrocystin 3-like N-terminal domain-containing protein</fullName>
    </recommendedName>
</protein>
<sequence>MAGTWSERYQQYCFQFKKALTATSAVAYYLCERNKGCNDIVGSLLYQLVQQIPSTDIPPLLLCHALHTKNISILEELFVRACQEFEKLYVVLDAIDAYHHSPDILDDLLNMIDRLSKTASVLFTTTHSNADIRARFTNVLRMNASTMTLQTGVYTEDTTVRSSPDLIEEILLSLTNPLYHKFFILDPVPIPYLQRTAYDWAKHKMSKILDRGPPELTNDASPTDTRCALGKPEFGSCFPQIHCLH</sequence>
<evidence type="ECO:0000313" key="3">
    <source>
        <dbReference type="EMBL" id="KAK0475677.1"/>
    </source>
</evidence>
<feature type="domain" description="Nephrocystin 3-like N-terminal" evidence="2">
    <location>
        <begin position="22"/>
        <end position="124"/>
    </location>
</feature>
<evidence type="ECO:0000313" key="4">
    <source>
        <dbReference type="Proteomes" id="UP001175228"/>
    </source>
</evidence>
<keyword evidence="4" id="KW-1185">Reference proteome</keyword>
<dbReference type="Pfam" id="PF24883">
    <property type="entry name" value="NPHP3_N"/>
    <property type="match status" value="1"/>
</dbReference>
<keyword evidence="1" id="KW-0677">Repeat</keyword>
<dbReference type="InterPro" id="IPR027417">
    <property type="entry name" value="P-loop_NTPase"/>
</dbReference>
<accession>A0AA39U1M5</accession>
<dbReference type="InterPro" id="IPR056884">
    <property type="entry name" value="NPHP3-like_N"/>
</dbReference>